<reference evidence="16 17" key="1">
    <citation type="submission" date="2019-07" db="EMBL/GenBank/DDBJ databases">
        <title>Quadrisphaera sp. strain DD2A genome sequencing and assembly.</title>
        <authorList>
            <person name="Kim I."/>
        </authorList>
    </citation>
    <scope>NUCLEOTIDE SEQUENCE [LARGE SCALE GENOMIC DNA]</scope>
    <source>
        <strain evidence="16 17">DD2A</strain>
    </source>
</reference>
<dbReference type="Pfam" id="PF00989">
    <property type="entry name" value="PAS"/>
    <property type="match status" value="1"/>
</dbReference>
<evidence type="ECO:0000256" key="2">
    <source>
        <dbReference type="ARBA" id="ARBA00004651"/>
    </source>
</evidence>
<dbReference type="Gene3D" id="3.30.565.10">
    <property type="entry name" value="Histidine kinase-like ATPase, C-terminal domain"/>
    <property type="match status" value="1"/>
</dbReference>
<proteinExistence type="predicted"/>
<evidence type="ECO:0000256" key="1">
    <source>
        <dbReference type="ARBA" id="ARBA00000085"/>
    </source>
</evidence>
<dbReference type="SUPFAM" id="SSF55874">
    <property type="entry name" value="ATPase domain of HSP90 chaperone/DNA topoisomerase II/histidine kinase"/>
    <property type="match status" value="1"/>
</dbReference>
<accession>A0A5C8ZL84</accession>
<dbReference type="InterPro" id="IPR004358">
    <property type="entry name" value="Sig_transdc_His_kin-like_C"/>
</dbReference>
<dbReference type="RefSeq" id="WP_147924479.1">
    <property type="nucleotide sequence ID" value="NZ_VKAC01000001.1"/>
</dbReference>
<comment type="subcellular location">
    <subcellularLocation>
        <location evidence="2">Cell membrane</location>
        <topology evidence="2">Multi-pass membrane protein</topology>
    </subcellularLocation>
</comment>
<dbReference type="GO" id="GO:0005524">
    <property type="term" value="F:ATP binding"/>
    <property type="evidence" value="ECO:0007669"/>
    <property type="project" value="UniProtKB-KW"/>
</dbReference>
<comment type="catalytic activity">
    <reaction evidence="1">
        <text>ATP + protein L-histidine = ADP + protein N-phospho-L-histidine.</text>
        <dbReference type="EC" id="2.7.13.3"/>
    </reaction>
</comment>
<dbReference type="InterPro" id="IPR016120">
    <property type="entry name" value="Sig_transdc_His_kin_SpoOB"/>
</dbReference>
<keyword evidence="9 16" id="KW-0418">Kinase</keyword>
<evidence type="ECO:0000256" key="10">
    <source>
        <dbReference type="ARBA" id="ARBA00022840"/>
    </source>
</evidence>
<keyword evidence="7 14" id="KW-0812">Transmembrane</keyword>
<dbReference type="GO" id="GO:0005886">
    <property type="term" value="C:plasma membrane"/>
    <property type="evidence" value="ECO:0007669"/>
    <property type="project" value="UniProtKB-SubCell"/>
</dbReference>
<evidence type="ECO:0000256" key="12">
    <source>
        <dbReference type="ARBA" id="ARBA00023012"/>
    </source>
</evidence>
<name>A0A5C8ZL84_9ACTN</name>
<dbReference type="InterPro" id="IPR050428">
    <property type="entry name" value="TCS_sensor_his_kinase"/>
</dbReference>
<keyword evidence="17" id="KW-1185">Reference proteome</keyword>
<dbReference type="EC" id="2.7.13.3" evidence="3"/>
<keyword evidence="4" id="KW-1003">Cell membrane</keyword>
<evidence type="ECO:0000313" key="16">
    <source>
        <dbReference type="EMBL" id="TXR57868.1"/>
    </source>
</evidence>
<evidence type="ECO:0000313" key="17">
    <source>
        <dbReference type="Proteomes" id="UP000321234"/>
    </source>
</evidence>
<dbReference type="OrthoDB" id="9792686at2"/>
<dbReference type="SUPFAM" id="SSF55890">
    <property type="entry name" value="Sporulation response regulatory protein Spo0B"/>
    <property type="match status" value="1"/>
</dbReference>
<dbReference type="Gene3D" id="3.30.450.20">
    <property type="entry name" value="PAS domain"/>
    <property type="match status" value="2"/>
</dbReference>
<dbReference type="SUPFAM" id="SSF55785">
    <property type="entry name" value="PYP-like sensor domain (PAS domain)"/>
    <property type="match status" value="1"/>
</dbReference>
<dbReference type="GO" id="GO:0006355">
    <property type="term" value="P:regulation of DNA-templated transcription"/>
    <property type="evidence" value="ECO:0007669"/>
    <property type="project" value="InterPro"/>
</dbReference>
<evidence type="ECO:0000256" key="5">
    <source>
        <dbReference type="ARBA" id="ARBA00022553"/>
    </source>
</evidence>
<dbReference type="PROSITE" id="PS51257">
    <property type="entry name" value="PROKAR_LIPOPROTEIN"/>
    <property type="match status" value="1"/>
</dbReference>
<keyword evidence="12" id="KW-0902">Two-component regulatory system</keyword>
<evidence type="ECO:0000259" key="15">
    <source>
        <dbReference type="PROSITE" id="PS50109"/>
    </source>
</evidence>
<dbReference type="InterPro" id="IPR039506">
    <property type="entry name" value="SPOB_a"/>
</dbReference>
<sequence>MRRPMPLGPQLLALQALIVLSCVVLAGFAAVSLQQRQIRDAYGDQMMAVARNAATLPDVIEAYEQPGGPGDDLQDLADLLQQASKVSFVVFLDRDGIRLSHPDPSLIGSPSTTSAAEVLEGKPFLGTQTGTLGPSLRAKVPVEDASGRILGAVSVGIVESELDDDFTEDVPWLAAWLGGAAVLGSVGSYLLTRLVRRRISGLEPDEIARLLQAREAMLHGIREGVLAVDERGRVVLVNDEACRLLDLDGRQAGGGVVGSRATDVLDPAALELLEADADAVDAPLLVGERVLLASRTPALVQGRRVGRVLTVRDRTELSGAVRELDGQRSLTTTLRAQAHEFSNHLHVLRGLLELGRTADAAALIDRLGGGGRLMSGAGLGGVEDGAVSALLMAKAALARERGAEVVVAPATRVPEGAGDDVVTVLGNLVDNALDAAGQAGRVVVEVRSTVAGGWVLTVDDDGPGVPEAQREEVFRVGVTTKAGGDGRHGQGIGLALVARIAARRGGSAAVTRSELGGARFEVVLGAAARSSSSSSELAGAGA</sequence>
<dbReference type="Pfam" id="PF02518">
    <property type="entry name" value="HATPase_c"/>
    <property type="match status" value="1"/>
</dbReference>
<feature type="transmembrane region" description="Helical" evidence="14">
    <location>
        <begin position="170"/>
        <end position="191"/>
    </location>
</feature>
<dbReference type="CDD" id="cd00130">
    <property type="entry name" value="PAS"/>
    <property type="match status" value="1"/>
</dbReference>
<dbReference type="PANTHER" id="PTHR45436:SF5">
    <property type="entry name" value="SENSOR HISTIDINE KINASE TRCS"/>
    <property type="match status" value="1"/>
</dbReference>
<dbReference type="Gene3D" id="1.10.287.130">
    <property type="match status" value="1"/>
</dbReference>
<comment type="caution">
    <text evidence="16">The sequence shown here is derived from an EMBL/GenBank/DDBJ whole genome shotgun (WGS) entry which is preliminary data.</text>
</comment>
<protein>
    <recommendedName>
        <fullName evidence="3">histidine kinase</fullName>
        <ecNumber evidence="3">2.7.13.3</ecNumber>
    </recommendedName>
</protein>
<dbReference type="InterPro" id="IPR005467">
    <property type="entry name" value="His_kinase_dom"/>
</dbReference>
<evidence type="ECO:0000256" key="7">
    <source>
        <dbReference type="ARBA" id="ARBA00022692"/>
    </source>
</evidence>
<evidence type="ECO:0000256" key="13">
    <source>
        <dbReference type="ARBA" id="ARBA00023136"/>
    </source>
</evidence>
<dbReference type="PRINTS" id="PR00344">
    <property type="entry name" value="BCTRLSENSOR"/>
</dbReference>
<organism evidence="16 17">
    <name type="scientific">Quadrisphaera setariae</name>
    <dbReference type="NCBI Taxonomy" id="2593304"/>
    <lineage>
        <taxon>Bacteria</taxon>
        <taxon>Bacillati</taxon>
        <taxon>Actinomycetota</taxon>
        <taxon>Actinomycetes</taxon>
        <taxon>Kineosporiales</taxon>
        <taxon>Kineosporiaceae</taxon>
        <taxon>Quadrisphaera</taxon>
    </lineage>
</organism>
<dbReference type="InterPro" id="IPR003594">
    <property type="entry name" value="HATPase_dom"/>
</dbReference>
<dbReference type="InterPro" id="IPR013767">
    <property type="entry name" value="PAS_fold"/>
</dbReference>
<dbReference type="Pfam" id="PF17203">
    <property type="entry name" value="sCache_3_2"/>
    <property type="match status" value="1"/>
</dbReference>
<dbReference type="SMART" id="SM00091">
    <property type="entry name" value="PAS"/>
    <property type="match status" value="1"/>
</dbReference>
<dbReference type="SMART" id="SM00387">
    <property type="entry name" value="HATPase_c"/>
    <property type="match status" value="1"/>
</dbReference>
<evidence type="ECO:0000256" key="8">
    <source>
        <dbReference type="ARBA" id="ARBA00022741"/>
    </source>
</evidence>
<keyword evidence="6" id="KW-0808">Transferase</keyword>
<keyword evidence="13 14" id="KW-0472">Membrane</keyword>
<feature type="domain" description="Histidine kinase" evidence="15">
    <location>
        <begin position="424"/>
        <end position="528"/>
    </location>
</feature>
<evidence type="ECO:0000256" key="11">
    <source>
        <dbReference type="ARBA" id="ARBA00022989"/>
    </source>
</evidence>
<dbReference type="SUPFAM" id="SSF103190">
    <property type="entry name" value="Sensory domain-like"/>
    <property type="match status" value="1"/>
</dbReference>
<keyword evidence="10" id="KW-0067">ATP-binding</keyword>
<dbReference type="InterPro" id="IPR035965">
    <property type="entry name" value="PAS-like_dom_sf"/>
</dbReference>
<dbReference type="PROSITE" id="PS50109">
    <property type="entry name" value="HIS_KIN"/>
    <property type="match status" value="1"/>
</dbReference>
<dbReference type="InterPro" id="IPR029151">
    <property type="entry name" value="Sensor-like_sf"/>
</dbReference>
<dbReference type="GO" id="GO:0000155">
    <property type="term" value="F:phosphorelay sensor kinase activity"/>
    <property type="evidence" value="ECO:0007669"/>
    <property type="project" value="InterPro"/>
</dbReference>
<dbReference type="InterPro" id="IPR036890">
    <property type="entry name" value="HATPase_C_sf"/>
</dbReference>
<dbReference type="Proteomes" id="UP000321234">
    <property type="component" value="Unassembled WGS sequence"/>
</dbReference>
<dbReference type="AlphaFoldDB" id="A0A5C8ZL84"/>
<evidence type="ECO:0000256" key="6">
    <source>
        <dbReference type="ARBA" id="ARBA00022679"/>
    </source>
</evidence>
<keyword evidence="8" id="KW-0547">Nucleotide-binding</keyword>
<evidence type="ECO:0000256" key="4">
    <source>
        <dbReference type="ARBA" id="ARBA00022475"/>
    </source>
</evidence>
<evidence type="ECO:0000256" key="9">
    <source>
        <dbReference type="ARBA" id="ARBA00022777"/>
    </source>
</evidence>
<gene>
    <name evidence="16" type="ORF">FMM08_01060</name>
</gene>
<dbReference type="InterPro" id="IPR000014">
    <property type="entry name" value="PAS"/>
</dbReference>
<dbReference type="EMBL" id="VKAC01000001">
    <property type="protein sequence ID" value="TXR57868.1"/>
    <property type="molecule type" value="Genomic_DNA"/>
</dbReference>
<keyword evidence="11 14" id="KW-1133">Transmembrane helix</keyword>
<dbReference type="InterPro" id="IPR033463">
    <property type="entry name" value="sCache_3"/>
</dbReference>
<dbReference type="Pfam" id="PF14689">
    <property type="entry name" value="SPOB_a"/>
    <property type="match status" value="1"/>
</dbReference>
<evidence type="ECO:0000256" key="14">
    <source>
        <dbReference type="SAM" id="Phobius"/>
    </source>
</evidence>
<evidence type="ECO:0000256" key="3">
    <source>
        <dbReference type="ARBA" id="ARBA00012438"/>
    </source>
</evidence>
<dbReference type="PANTHER" id="PTHR45436">
    <property type="entry name" value="SENSOR HISTIDINE KINASE YKOH"/>
    <property type="match status" value="1"/>
</dbReference>
<keyword evidence="5" id="KW-0597">Phosphoprotein</keyword>